<organism evidence="3 4">
    <name type="scientific">Paragonimus heterotremus</name>
    <dbReference type="NCBI Taxonomy" id="100268"/>
    <lineage>
        <taxon>Eukaryota</taxon>
        <taxon>Metazoa</taxon>
        <taxon>Spiralia</taxon>
        <taxon>Lophotrochozoa</taxon>
        <taxon>Platyhelminthes</taxon>
        <taxon>Trematoda</taxon>
        <taxon>Digenea</taxon>
        <taxon>Plagiorchiida</taxon>
        <taxon>Troglotremata</taxon>
        <taxon>Troglotrematidae</taxon>
        <taxon>Paragonimus</taxon>
    </lineage>
</organism>
<feature type="region of interest" description="Disordered" evidence="2">
    <location>
        <begin position="669"/>
        <end position="688"/>
    </location>
</feature>
<evidence type="ECO:0008006" key="5">
    <source>
        <dbReference type="Google" id="ProtNLM"/>
    </source>
</evidence>
<proteinExistence type="predicted"/>
<reference evidence="3" key="1">
    <citation type="submission" date="2019-05" db="EMBL/GenBank/DDBJ databases">
        <title>Annotation for the trematode Paragonimus heterotremus.</title>
        <authorList>
            <person name="Choi Y.-J."/>
        </authorList>
    </citation>
    <scope>NUCLEOTIDE SEQUENCE</scope>
    <source>
        <strain evidence="3">LC</strain>
    </source>
</reference>
<gene>
    <name evidence="3" type="ORF">PHET_04763</name>
</gene>
<dbReference type="PROSITE" id="PS50294">
    <property type="entry name" value="WD_REPEATS_REGION"/>
    <property type="match status" value="1"/>
</dbReference>
<keyword evidence="4" id="KW-1185">Reference proteome</keyword>
<dbReference type="AlphaFoldDB" id="A0A8J4SPJ4"/>
<dbReference type="PANTHER" id="PTHR46866">
    <property type="entry name" value="GH12955P"/>
    <property type="match status" value="1"/>
</dbReference>
<dbReference type="Pfam" id="PF00400">
    <property type="entry name" value="WD40"/>
    <property type="match status" value="1"/>
</dbReference>
<comment type="caution">
    <text evidence="3">The sequence shown here is derived from an EMBL/GenBank/DDBJ whole genome shotgun (WGS) entry which is preliminary data.</text>
</comment>
<name>A0A8J4SPJ4_9TREM</name>
<dbReference type="OrthoDB" id="29306at2759"/>
<dbReference type="Gene3D" id="2.130.10.10">
    <property type="entry name" value="YVTN repeat-like/Quinoprotein amine dehydrogenase"/>
    <property type="match status" value="2"/>
</dbReference>
<dbReference type="PROSITE" id="PS50082">
    <property type="entry name" value="WD_REPEATS_2"/>
    <property type="match status" value="1"/>
</dbReference>
<evidence type="ECO:0000313" key="3">
    <source>
        <dbReference type="EMBL" id="KAF5401222.1"/>
    </source>
</evidence>
<dbReference type="Proteomes" id="UP000748531">
    <property type="component" value="Unassembled WGS sequence"/>
</dbReference>
<feature type="repeat" description="WD" evidence="1">
    <location>
        <begin position="739"/>
        <end position="780"/>
    </location>
</feature>
<dbReference type="PANTHER" id="PTHR46866:SF1">
    <property type="entry name" value="GH12955P"/>
    <property type="match status" value="1"/>
</dbReference>
<evidence type="ECO:0000256" key="2">
    <source>
        <dbReference type="SAM" id="MobiDB-lite"/>
    </source>
</evidence>
<dbReference type="InterPro" id="IPR015943">
    <property type="entry name" value="WD40/YVTN_repeat-like_dom_sf"/>
</dbReference>
<sequence>LSDRRSGQLHPVITRPPFLWGPLAVAFISPPNEMIPDMAVPSNHISPNILSLLYPHMRRTTEACPIWLLQSDRLLEFFASVGGAIAVKNYLLPLFLSLFNAGSLMLLVSQSSGQHPLTVLCSKQFLRTLLTYVGCESFLKHLPVRIASALLSQTDYAANIPSDVKIQIGFESLSSLSCDAEDIVISGANQAEEIDLDVRHLETVDEVIERSRCRKREVRFINSPAIVDNEESAPVPSISSTPDRNPTTAGYLEQPPAYRQHRPPSTGLSGLINSNTCFEQNIPMPVHIDGKPLGNRNIHTVTSVRNCTVCVSPVATSMDSLLWLTKRIGPLLSARYIVPSLLAALVVCYEVEKRIELVDSRSLDVTCSFDKNPLSATDQIFHWPLIGDELAVAILQCLKRLADLYGVSFVSSVYLPFVRHTLKTVTMTMGVDTLVLDTSESEGVCFTQNLCTWNARTFGSLVAALTLLHQLITFIPDSMLLDLLQDSVLQDLLTQVIRIAGRHDCSYPGSSRGRRALLYRLIDCIYVLGRRVGFELTRTHLTSLFQMFFALFDRVPYQKERTSLFRAEINAEYSVGCARFLPGHNDAHPPSVREDVAQELYDTFTPELARLAYIPFCRLAGGAYMDACLYNAELIHSLVGSILTLEGDALNLADFGFTSATKCVTADDSFTTNTESSKNPWTNTSKGPSAPVSCLHCTDGEFHLRGVWTDILQQQQREINEMDDRQRCYRYHGMRASAFVGHTGKINSIEVMDTENCFLTGAEDTTVQLWSLTNSYNPDSFTSLTSAQNVGKSTFSNSHMHNMLTTTPAEHSALSNPVIPSVSIAARLVYREHRRSVFASIFLNNYRLIASCDGRLILWDPCTGQKVRGGFGTQATLTALTRGTCPYGALLCADQRGQLFLIDPRAATRHRVQGVPLASGVSFASVVRGSLRMGPRNTSGVPRNQHDSKSDDPLTRQLCALYSPLHPQSSRSVTSIPNVASMNNAEGTIRHMAACDTSHVLLCGFTSGLMTALDLRQYQVLKAWQGHANTVVQIEHLKPNWFVSAGGRNIALWRSPSDYADFVRVVDNLSACTADTTNLPVIKNSFPEISPASAIDSIGRLTVCREDIIVCSTSSSVASCPLAFATGANPSISSPFLYDTQIRSSLVHLGSPSSVLSVGIEHLGVYRFSANTEQLNYTFLGQISPGLLRGHVTALTCLPQSELLLVGSSGGALSLLY</sequence>
<protein>
    <recommendedName>
        <fullName evidence="5">WD repeat domain 81</fullName>
    </recommendedName>
</protein>
<feature type="compositionally biased region" description="Polar residues" evidence="2">
    <location>
        <begin position="669"/>
        <end position="687"/>
    </location>
</feature>
<accession>A0A8J4SPJ4</accession>
<dbReference type="SUPFAM" id="SSF50978">
    <property type="entry name" value="WD40 repeat-like"/>
    <property type="match status" value="1"/>
</dbReference>
<dbReference type="InterPro" id="IPR036322">
    <property type="entry name" value="WD40_repeat_dom_sf"/>
</dbReference>
<feature type="non-terminal residue" evidence="3">
    <location>
        <position position="1"/>
    </location>
</feature>
<evidence type="ECO:0000256" key="1">
    <source>
        <dbReference type="PROSITE-ProRule" id="PRU00221"/>
    </source>
</evidence>
<dbReference type="SMART" id="SM00320">
    <property type="entry name" value="WD40"/>
    <property type="match status" value="4"/>
</dbReference>
<dbReference type="InterPro" id="IPR001680">
    <property type="entry name" value="WD40_rpt"/>
</dbReference>
<keyword evidence="1" id="KW-0853">WD repeat</keyword>
<dbReference type="EMBL" id="LUCH01002619">
    <property type="protein sequence ID" value="KAF5401222.1"/>
    <property type="molecule type" value="Genomic_DNA"/>
</dbReference>
<evidence type="ECO:0000313" key="4">
    <source>
        <dbReference type="Proteomes" id="UP000748531"/>
    </source>
</evidence>